<evidence type="ECO:0000256" key="1">
    <source>
        <dbReference type="ARBA" id="ARBA00004123"/>
    </source>
</evidence>
<evidence type="ECO:0000256" key="5">
    <source>
        <dbReference type="ARBA" id="ARBA00023242"/>
    </source>
</evidence>
<reference evidence="7 8" key="1">
    <citation type="journal article" date="2021" name="Nat. Plants">
        <title>The Taxus genome provides insights into paclitaxel biosynthesis.</title>
        <authorList>
            <person name="Xiong X."/>
            <person name="Gou J."/>
            <person name="Liao Q."/>
            <person name="Li Y."/>
            <person name="Zhou Q."/>
            <person name="Bi G."/>
            <person name="Li C."/>
            <person name="Du R."/>
            <person name="Wang X."/>
            <person name="Sun T."/>
            <person name="Guo L."/>
            <person name="Liang H."/>
            <person name="Lu P."/>
            <person name="Wu Y."/>
            <person name="Zhang Z."/>
            <person name="Ro D.K."/>
            <person name="Shang Y."/>
            <person name="Huang S."/>
            <person name="Yan J."/>
        </authorList>
    </citation>
    <scope>NUCLEOTIDE SEQUENCE [LARGE SCALE GENOMIC DNA]</scope>
    <source>
        <strain evidence="7">Ta-2019</strain>
    </source>
</reference>
<keyword evidence="2" id="KW-0805">Transcription regulation</keyword>
<sequence length="305" mass="33466">MAMFSGNSSLHQTLAELSFHQQLRKEQALSSSGFSMPNSVTRLTDFPAGAFPFSYGSQSNLAFSYSNNNVPEVLDGSRFYSQHFDQNGGSLVLDCSRGELVNASKLTIKEISDAKALAASKSHSEAERRRRERINSHLATLKNLLPNITKTDKASLLAEAINQVKDLKRRAAEIAQTSPLPTDVDELRVEEDAAVEEGRILIKASLCCDDRPDLMSDLIQTFQNLGLRAVKAEISTLAGRVKNVFLVTNSEEKSEENRETLSINYIQEALRAVMERATASPGLAASSISSKRQRILPFDGRSVTG</sequence>
<comment type="subcellular location">
    <subcellularLocation>
        <location evidence="1">Nucleus</location>
    </subcellularLocation>
</comment>
<dbReference type="Gene3D" id="4.10.280.10">
    <property type="entry name" value="Helix-loop-helix DNA-binding domain"/>
    <property type="match status" value="1"/>
</dbReference>
<accession>A0AA38LEE7</accession>
<dbReference type="OMA" id="SCNHGSC"/>
<dbReference type="SMART" id="SM00353">
    <property type="entry name" value="HLH"/>
    <property type="match status" value="1"/>
</dbReference>
<evidence type="ECO:0000313" key="7">
    <source>
        <dbReference type="EMBL" id="KAH9320811.1"/>
    </source>
</evidence>
<evidence type="ECO:0000256" key="3">
    <source>
        <dbReference type="ARBA" id="ARBA00023125"/>
    </source>
</evidence>
<evidence type="ECO:0000256" key="4">
    <source>
        <dbReference type="ARBA" id="ARBA00023163"/>
    </source>
</evidence>
<keyword evidence="8" id="KW-1185">Reference proteome</keyword>
<dbReference type="Pfam" id="PF00010">
    <property type="entry name" value="HLH"/>
    <property type="match status" value="1"/>
</dbReference>
<dbReference type="Pfam" id="PF22754">
    <property type="entry name" value="bHLH-TF_ACT-like_plant"/>
    <property type="match status" value="1"/>
</dbReference>
<evidence type="ECO:0000259" key="6">
    <source>
        <dbReference type="PROSITE" id="PS50888"/>
    </source>
</evidence>
<name>A0AA38LEE7_TAXCH</name>
<keyword evidence="4" id="KW-0804">Transcription</keyword>
<dbReference type="PANTHER" id="PTHR45844">
    <property type="entry name" value="TRANSCRIPTION FACTOR BHLH30"/>
    <property type="match status" value="1"/>
</dbReference>
<keyword evidence="3" id="KW-0238">DNA-binding</keyword>
<dbReference type="GO" id="GO:0003677">
    <property type="term" value="F:DNA binding"/>
    <property type="evidence" value="ECO:0007669"/>
    <property type="project" value="UniProtKB-KW"/>
</dbReference>
<dbReference type="GO" id="GO:0005634">
    <property type="term" value="C:nucleus"/>
    <property type="evidence" value="ECO:0007669"/>
    <property type="project" value="UniProtKB-SubCell"/>
</dbReference>
<feature type="domain" description="BHLH" evidence="6">
    <location>
        <begin position="118"/>
        <end position="167"/>
    </location>
</feature>
<comment type="caution">
    <text evidence="7">The sequence shown here is derived from an EMBL/GenBank/DDBJ whole genome shotgun (WGS) entry which is preliminary data.</text>
</comment>
<organism evidence="7 8">
    <name type="scientific">Taxus chinensis</name>
    <name type="common">Chinese yew</name>
    <name type="synonym">Taxus wallichiana var. chinensis</name>
    <dbReference type="NCBI Taxonomy" id="29808"/>
    <lineage>
        <taxon>Eukaryota</taxon>
        <taxon>Viridiplantae</taxon>
        <taxon>Streptophyta</taxon>
        <taxon>Embryophyta</taxon>
        <taxon>Tracheophyta</taxon>
        <taxon>Spermatophyta</taxon>
        <taxon>Pinopsida</taxon>
        <taxon>Pinidae</taxon>
        <taxon>Conifers II</taxon>
        <taxon>Cupressales</taxon>
        <taxon>Taxaceae</taxon>
        <taxon>Taxus</taxon>
    </lineage>
</organism>
<dbReference type="InterPro" id="IPR011598">
    <property type="entry name" value="bHLH_dom"/>
</dbReference>
<dbReference type="InterPro" id="IPR045865">
    <property type="entry name" value="ACT-like_dom_sf"/>
</dbReference>
<proteinExistence type="predicted"/>
<dbReference type="GO" id="GO:0003700">
    <property type="term" value="F:DNA-binding transcription factor activity"/>
    <property type="evidence" value="ECO:0007669"/>
    <property type="project" value="InterPro"/>
</dbReference>
<dbReference type="PANTHER" id="PTHR45844:SF2">
    <property type="entry name" value="TRANSCRIPTION FACTOR BHLH30"/>
    <property type="match status" value="1"/>
</dbReference>
<dbReference type="InterPro" id="IPR054502">
    <property type="entry name" value="bHLH-TF_ACT-like_plant"/>
</dbReference>
<dbReference type="EMBL" id="JAHRHJ020000003">
    <property type="protein sequence ID" value="KAH9320811.1"/>
    <property type="molecule type" value="Genomic_DNA"/>
</dbReference>
<dbReference type="InterPro" id="IPR045847">
    <property type="entry name" value="AIG1-like"/>
</dbReference>
<protein>
    <recommendedName>
        <fullName evidence="6">BHLH domain-containing protein</fullName>
    </recommendedName>
</protein>
<dbReference type="AlphaFoldDB" id="A0AA38LEE7"/>
<evidence type="ECO:0000256" key="2">
    <source>
        <dbReference type="ARBA" id="ARBA00023015"/>
    </source>
</evidence>
<keyword evidence="5" id="KW-0539">Nucleus</keyword>
<dbReference type="InterPro" id="IPR036638">
    <property type="entry name" value="HLH_DNA-bd_sf"/>
</dbReference>
<evidence type="ECO:0000313" key="8">
    <source>
        <dbReference type="Proteomes" id="UP000824469"/>
    </source>
</evidence>
<dbReference type="PROSITE" id="PS50888">
    <property type="entry name" value="BHLH"/>
    <property type="match status" value="1"/>
</dbReference>
<dbReference type="SUPFAM" id="SSF55021">
    <property type="entry name" value="ACT-like"/>
    <property type="match status" value="1"/>
</dbReference>
<dbReference type="GO" id="GO:0046983">
    <property type="term" value="F:protein dimerization activity"/>
    <property type="evidence" value="ECO:0007669"/>
    <property type="project" value="InterPro"/>
</dbReference>
<gene>
    <name evidence="7" type="ORF">KI387_015450</name>
</gene>
<dbReference type="Proteomes" id="UP000824469">
    <property type="component" value="Unassembled WGS sequence"/>
</dbReference>
<dbReference type="SUPFAM" id="SSF47459">
    <property type="entry name" value="HLH, helix-loop-helix DNA-binding domain"/>
    <property type="match status" value="1"/>
</dbReference>